<sequence>MVNLDSMSEQGIVMKNQKSASIKRHSNKPAFSKVNERYEYLLKNQVGEKSVEKKRLVVEECINRVDGISSTDYQIALRDTMTRLLFDFHFLKDCKALNIDPFSASQSIVILNKYGKVSKQGLVNVFKGKVDVLKDVVFSEGELAKAKYDTPAVKATSTQEKELSLFIEKATEILPKDESQKDE</sequence>
<name>A0A5J4RRU7_9ZZZZ</name>
<accession>A0A5J4RRU7</accession>
<organism evidence="1">
    <name type="scientific">termite gut metagenome</name>
    <dbReference type="NCBI Taxonomy" id="433724"/>
    <lineage>
        <taxon>unclassified sequences</taxon>
        <taxon>metagenomes</taxon>
        <taxon>organismal metagenomes</taxon>
    </lineage>
</organism>
<proteinExistence type="predicted"/>
<gene>
    <name evidence="1" type="ORF">EZS27_015595</name>
</gene>
<evidence type="ECO:0000313" key="1">
    <source>
        <dbReference type="EMBL" id="KAA6336232.1"/>
    </source>
</evidence>
<reference evidence="1" key="1">
    <citation type="submission" date="2019-03" db="EMBL/GenBank/DDBJ databases">
        <title>Single cell metagenomics reveals metabolic interactions within the superorganism composed of flagellate Streblomastix strix and complex community of Bacteroidetes bacteria on its surface.</title>
        <authorList>
            <person name="Treitli S.C."/>
            <person name="Kolisko M."/>
            <person name="Husnik F."/>
            <person name="Keeling P."/>
            <person name="Hampl V."/>
        </authorList>
    </citation>
    <scope>NUCLEOTIDE SEQUENCE</scope>
    <source>
        <strain evidence="1">STM</strain>
    </source>
</reference>
<dbReference type="EMBL" id="SNRY01000814">
    <property type="protein sequence ID" value="KAA6336232.1"/>
    <property type="molecule type" value="Genomic_DNA"/>
</dbReference>
<dbReference type="AlphaFoldDB" id="A0A5J4RRU7"/>
<comment type="caution">
    <text evidence="1">The sequence shown here is derived from an EMBL/GenBank/DDBJ whole genome shotgun (WGS) entry which is preliminary data.</text>
</comment>
<protein>
    <submittedName>
        <fullName evidence="1">Uncharacterized protein</fullName>
    </submittedName>
</protein>